<evidence type="ECO:0000259" key="6">
    <source>
        <dbReference type="PROSITE" id="PS50929"/>
    </source>
</evidence>
<dbReference type="Pfam" id="PF03412">
    <property type="entry name" value="Peptidase_C39"/>
    <property type="match status" value="1"/>
</dbReference>
<evidence type="ECO:0000256" key="5">
    <source>
        <dbReference type="SAM" id="Phobius"/>
    </source>
</evidence>
<keyword evidence="9" id="KW-1185">Reference proteome</keyword>
<dbReference type="GO" id="GO:0008233">
    <property type="term" value="F:peptidase activity"/>
    <property type="evidence" value="ECO:0007669"/>
    <property type="project" value="InterPro"/>
</dbReference>
<evidence type="ECO:0000256" key="1">
    <source>
        <dbReference type="ARBA" id="ARBA00004651"/>
    </source>
</evidence>
<evidence type="ECO:0000256" key="2">
    <source>
        <dbReference type="ARBA" id="ARBA00022692"/>
    </source>
</evidence>
<dbReference type="InterPro" id="IPR011527">
    <property type="entry name" value="ABC1_TM_dom"/>
</dbReference>
<feature type="transmembrane region" description="Helical" evidence="5">
    <location>
        <begin position="292"/>
        <end position="325"/>
    </location>
</feature>
<dbReference type="Gene3D" id="1.20.1560.10">
    <property type="entry name" value="ABC transporter type 1, transmembrane domain"/>
    <property type="match status" value="1"/>
</dbReference>
<dbReference type="PROSITE" id="PS50990">
    <property type="entry name" value="PEPTIDASE_C39"/>
    <property type="match status" value="1"/>
</dbReference>
<gene>
    <name evidence="8" type="ORF">GS399_03045</name>
</gene>
<reference evidence="8 9" key="1">
    <citation type="submission" date="2019-11" db="EMBL/GenBank/DDBJ databases">
        <title>Pedobacter sp. HMF7647 Genome sequencing and assembly.</title>
        <authorList>
            <person name="Kang H."/>
            <person name="Kim H."/>
            <person name="Joh K."/>
        </authorList>
    </citation>
    <scope>NUCLEOTIDE SEQUENCE [LARGE SCALE GENOMIC DNA]</scope>
    <source>
        <strain evidence="8 9">HMF7647</strain>
    </source>
</reference>
<accession>A0A7K1Y5S3</accession>
<feature type="transmembrane region" description="Helical" evidence="5">
    <location>
        <begin position="377"/>
        <end position="398"/>
    </location>
</feature>
<dbReference type="RefSeq" id="WP_160843096.1">
    <property type="nucleotide sequence ID" value="NZ_WVHT01000001.1"/>
</dbReference>
<evidence type="ECO:0000313" key="8">
    <source>
        <dbReference type="EMBL" id="MXV49934.1"/>
    </source>
</evidence>
<dbReference type="EMBL" id="WVHT01000001">
    <property type="protein sequence ID" value="MXV49934.1"/>
    <property type="molecule type" value="Genomic_DNA"/>
</dbReference>
<evidence type="ECO:0000259" key="7">
    <source>
        <dbReference type="PROSITE" id="PS50990"/>
    </source>
</evidence>
<dbReference type="InterPro" id="IPR005074">
    <property type="entry name" value="Peptidase_C39"/>
</dbReference>
<dbReference type="GO" id="GO:0140359">
    <property type="term" value="F:ABC-type transporter activity"/>
    <property type="evidence" value="ECO:0007669"/>
    <property type="project" value="InterPro"/>
</dbReference>
<protein>
    <recommendedName>
        <fullName evidence="10">Peptidase domain-containing ABC transporter</fullName>
    </recommendedName>
</protein>
<proteinExistence type="predicted"/>
<evidence type="ECO:0000256" key="4">
    <source>
        <dbReference type="ARBA" id="ARBA00023136"/>
    </source>
</evidence>
<evidence type="ECO:0008006" key="10">
    <source>
        <dbReference type="Google" id="ProtNLM"/>
    </source>
</evidence>
<dbReference type="InterPro" id="IPR036640">
    <property type="entry name" value="ABC1_TM_sf"/>
</dbReference>
<feature type="transmembrane region" description="Helical" evidence="5">
    <location>
        <begin position="207"/>
        <end position="224"/>
    </location>
</feature>
<dbReference type="PROSITE" id="PS50929">
    <property type="entry name" value="ABC_TM1F"/>
    <property type="match status" value="1"/>
</dbReference>
<dbReference type="GO" id="GO:0005886">
    <property type="term" value="C:plasma membrane"/>
    <property type="evidence" value="ECO:0007669"/>
    <property type="project" value="UniProtKB-SubCell"/>
</dbReference>
<name>A0A7K1Y5S3_9SPHI</name>
<dbReference type="Proteomes" id="UP000466586">
    <property type="component" value="Unassembled WGS sequence"/>
</dbReference>
<dbReference type="GO" id="GO:0006508">
    <property type="term" value="P:proteolysis"/>
    <property type="evidence" value="ECO:0007669"/>
    <property type="project" value="InterPro"/>
</dbReference>
<dbReference type="Gene3D" id="3.90.70.10">
    <property type="entry name" value="Cysteine proteinases"/>
    <property type="match status" value="1"/>
</dbReference>
<feature type="transmembrane region" description="Helical" evidence="5">
    <location>
        <begin position="168"/>
        <end position="195"/>
    </location>
</feature>
<organism evidence="8 9">
    <name type="scientific">Hufsiella arboris</name>
    <dbReference type="NCBI Taxonomy" id="2695275"/>
    <lineage>
        <taxon>Bacteria</taxon>
        <taxon>Pseudomonadati</taxon>
        <taxon>Bacteroidota</taxon>
        <taxon>Sphingobacteriia</taxon>
        <taxon>Sphingobacteriales</taxon>
        <taxon>Sphingobacteriaceae</taxon>
        <taxon>Hufsiella</taxon>
    </lineage>
</organism>
<keyword evidence="3 5" id="KW-1133">Transmembrane helix</keyword>
<dbReference type="AlphaFoldDB" id="A0A7K1Y5S3"/>
<evidence type="ECO:0000256" key="3">
    <source>
        <dbReference type="ARBA" id="ARBA00022989"/>
    </source>
</evidence>
<feature type="domain" description="ABC transmembrane type-1" evidence="6">
    <location>
        <begin position="171"/>
        <end position="325"/>
    </location>
</feature>
<evidence type="ECO:0000313" key="9">
    <source>
        <dbReference type="Proteomes" id="UP000466586"/>
    </source>
</evidence>
<feature type="domain" description="Peptidase C39" evidence="7">
    <location>
        <begin position="15"/>
        <end position="139"/>
    </location>
</feature>
<sequence length="453" mass="50960">MSLNYWKIYKSFAKQQSLNDCGPACLQSLVSYYGVAVHPLEIADLCQIRRDSGCTLFDIKQAAILLNFNTSACRLETYDLREHEPVLLHTQGSAGNHFAVCYGYSVFLKKFLIGDPAKGLLLLNDTQLQDIWVSRAALIINPCKVSIYHATAVGKWRWLLRLLGGGTALWLLSVILGLALTFTSLGIMINFQTLADKIHRAARFETYLLYMFLMAVMIAGRYWLSVTRQSILAELLNDANARLLDSFAGAFKKFTAASSHFFSRQDIVTRFHDISKLLSGLQSVFPQLLNDALLIIIFFAGLCYYSFITALVLCTGMLVAISLAVKAEWILSEKRLNVSFLYKQVENVIQFEAFQGHLNLTELNHAILNYHQLSRKFALRLEMLCGGFLFIAAANLSYECMNNTITLATLMPAFMLTLAVSATTQKIYQHILQLRDHTDALNRLYGLMGKEHG</sequence>
<dbReference type="SUPFAM" id="SSF90123">
    <property type="entry name" value="ABC transporter transmembrane region"/>
    <property type="match status" value="1"/>
</dbReference>
<keyword evidence="4 5" id="KW-0472">Membrane</keyword>
<dbReference type="GO" id="GO:0005524">
    <property type="term" value="F:ATP binding"/>
    <property type="evidence" value="ECO:0007669"/>
    <property type="project" value="InterPro"/>
</dbReference>
<feature type="transmembrane region" description="Helical" evidence="5">
    <location>
        <begin position="404"/>
        <end position="423"/>
    </location>
</feature>
<keyword evidence="2 5" id="KW-0812">Transmembrane</keyword>
<comment type="subcellular location">
    <subcellularLocation>
        <location evidence="1">Cell membrane</location>
        <topology evidence="1">Multi-pass membrane protein</topology>
    </subcellularLocation>
</comment>
<comment type="caution">
    <text evidence="8">The sequence shown here is derived from an EMBL/GenBank/DDBJ whole genome shotgun (WGS) entry which is preliminary data.</text>
</comment>